<comment type="caution">
    <text evidence="2">The sequence shown here is derived from an EMBL/GenBank/DDBJ whole genome shotgun (WGS) entry which is preliminary data.</text>
</comment>
<organism evidence="2 3">
    <name type="scientific">SAR324 cluster bacterium</name>
    <dbReference type="NCBI Taxonomy" id="2024889"/>
    <lineage>
        <taxon>Bacteria</taxon>
        <taxon>Deltaproteobacteria</taxon>
        <taxon>SAR324 cluster</taxon>
    </lineage>
</organism>
<protein>
    <recommendedName>
        <fullName evidence="4">DUF192 domain-containing protein</fullName>
    </recommendedName>
</protein>
<evidence type="ECO:0008006" key="4">
    <source>
        <dbReference type="Google" id="ProtNLM"/>
    </source>
</evidence>
<evidence type="ECO:0000256" key="1">
    <source>
        <dbReference type="SAM" id="SignalP"/>
    </source>
</evidence>
<accession>A0A2A4T8E0</accession>
<dbReference type="Pfam" id="PF02643">
    <property type="entry name" value="DUF192"/>
    <property type="match status" value="1"/>
</dbReference>
<evidence type="ECO:0000313" key="3">
    <source>
        <dbReference type="Proteomes" id="UP000218113"/>
    </source>
</evidence>
<feature type="signal peptide" evidence="1">
    <location>
        <begin position="1"/>
        <end position="22"/>
    </location>
</feature>
<dbReference type="InterPro" id="IPR003795">
    <property type="entry name" value="DUF192"/>
</dbReference>
<feature type="chain" id="PRO_5012472489" description="DUF192 domain-containing protein" evidence="1">
    <location>
        <begin position="23"/>
        <end position="148"/>
    </location>
</feature>
<keyword evidence="1" id="KW-0732">Signal</keyword>
<proteinExistence type="predicted"/>
<evidence type="ECO:0000313" key="2">
    <source>
        <dbReference type="EMBL" id="PCI29900.1"/>
    </source>
</evidence>
<dbReference type="InterPro" id="IPR038695">
    <property type="entry name" value="Saro_0823-like_sf"/>
</dbReference>
<dbReference type="AlphaFoldDB" id="A0A2A4T8E0"/>
<dbReference type="Gene3D" id="2.60.120.1140">
    <property type="entry name" value="Protein of unknown function DUF192"/>
    <property type="match status" value="1"/>
</dbReference>
<dbReference type="Proteomes" id="UP000218113">
    <property type="component" value="Unassembled WGS sequence"/>
</dbReference>
<dbReference type="PANTHER" id="PTHR37953:SF1">
    <property type="entry name" value="UPF0127 PROTEIN MJ1496"/>
    <property type="match status" value="1"/>
</dbReference>
<name>A0A2A4T8E0_9DELT</name>
<sequence length="148" mass="16985">MRSKFLFLFSFLFLLATISGQAAEQRKLLLKRNLSIDVEVVTTREDQRMGLGNRDSLANGQGMLFLYRNSGEHRFWMKRMKFAIDIIWIYRGKIVHIEEAVPPPSFLTPDRLLPIYGSEVTSDMVLEVPANYSTKIGLTIGDTIQFKP</sequence>
<dbReference type="EMBL" id="NVSR01000009">
    <property type="protein sequence ID" value="PCI29900.1"/>
    <property type="molecule type" value="Genomic_DNA"/>
</dbReference>
<gene>
    <name evidence="2" type="ORF">COB67_03035</name>
</gene>
<reference evidence="3" key="1">
    <citation type="submission" date="2017-08" db="EMBL/GenBank/DDBJ databases">
        <title>A dynamic microbial community with high functional redundancy inhabits the cold, oxic subseafloor aquifer.</title>
        <authorList>
            <person name="Tully B.J."/>
            <person name="Wheat C.G."/>
            <person name="Glazer B.T."/>
            <person name="Huber J.A."/>
        </authorList>
    </citation>
    <scope>NUCLEOTIDE SEQUENCE [LARGE SCALE GENOMIC DNA]</scope>
</reference>
<dbReference type="PANTHER" id="PTHR37953">
    <property type="entry name" value="UPF0127 PROTEIN MJ1496"/>
    <property type="match status" value="1"/>
</dbReference>